<keyword evidence="4" id="KW-0732">Signal</keyword>
<evidence type="ECO:0000256" key="4">
    <source>
        <dbReference type="SAM" id="SignalP"/>
    </source>
</evidence>
<evidence type="ECO:0000256" key="1">
    <source>
        <dbReference type="ARBA" id="ARBA00004442"/>
    </source>
</evidence>
<dbReference type="Proteomes" id="UP000677244">
    <property type="component" value="Unassembled WGS sequence"/>
</dbReference>
<accession>A0ABS3Z1Z5</accession>
<dbReference type="InterPro" id="IPR012910">
    <property type="entry name" value="Plug_dom"/>
</dbReference>
<protein>
    <submittedName>
        <fullName evidence="6">TonB-dependent receptor</fullName>
    </submittedName>
</protein>
<dbReference type="Pfam" id="PF13715">
    <property type="entry name" value="CarbopepD_reg_2"/>
    <property type="match status" value="1"/>
</dbReference>
<gene>
    <name evidence="6" type="ORF">J7I42_28080</name>
</gene>
<dbReference type="InterPro" id="IPR036942">
    <property type="entry name" value="Beta-barrel_TonB_sf"/>
</dbReference>
<keyword evidence="2" id="KW-0472">Membrane</keyword>
<keyword evidence="6" id="KW-0675">Receptor</keyword>
<dbReference type="Pfam" id="PF07715">
    <property type="entry name" value="Plug"/>
    <property type="match status" value="1"/>
</dbReference>
<dbReference type="Gene3D" id="2.170.130.10">
    <property type="entry name" value="TonB-dependent receptor, plug domain"/>
    <property type="match status" value="1"/>
</dbReference>
<keyword evidence="7" id="KW-1185">Reference proteome</keyword>
<evidence type="ECO:0000313" key="6">
    <source>
        <dbReference type="EMBL" id="MBO9204179.1"/>
    </source>
</evidence>
<dbReference type="InterPro" id="IPR008969">
    <property type="entry name" value="CarboxyPept-like_regulatory"/>
</dbReference>
<proteinExistence type="predicted"/>
<evidence type="ECO:0000256" key="3">
    <source>
        <dbReference type="ARBA" id="ARBA00023237"/>
    </source>
</evidence>
<feature type="domain" description="TonB-dependent receptor plug" evidence="5">
    <location>
        <begin position="215"/>
        <end position="334"/>
    </location>
</feature>
<feature type="chain" id="PRO_5046152765" evidence="4">
    <location>
        <begin position="26"/>
        <end position="996"/>
    </location>
</feature>
<dbReference type="Gene3D" id="2.60.40.1120">
    <property type="entry name" value="Carboxypeptidase-like, regulatory domain"/>
    <property type="match status" value="1"/>
</dbReference>
<organism evidence="6 7">
    <name type="scientific">Niastella soli</name>
    <dbReference type="NCBI Taxonomy" id="2821487"/>
    <lineage>
        <taxon>Bacteria</taxon>
        <taxon>Pseudomonadati</taxon>
        <taxon>Bacteroidota</taxon>
        <taxon>Chitinophagia</taxon>
        <taxon>Chitinophagales</taxon>
        <taxon>Chitinophagaceae</taxon>
        <taxon>Niastella</taxon>
    </lineage>
</organism>
<name>A0ABS3Z1Z5_9BACT</name>
<reference evidence="6 7" key="1">
    <citation type="submission" date="2021-03" db="EMBL/GenBank/DDBJ databases">
        <title>Assistant Professor.</title>
        <authorList>
            <person name="Huq M.A."/>
        </authorList>
    </citation>
    <scope>NUCLEOTIDE SEQUENCE [LARGE SCALE GENOMIC DNA]</scope>
    <source>
        <strain evidence="6 7">MAH-29</strain>
    </source>
</reference>
<evidence type="ECO:0000313" key="7">
    <source>
        <dbReference type="Proteomes" id="UP000677244"/>
    </source>
</evidence>
<keyword evidence="3" id="KW-0998">Cell outer membrane</keyword>
<sequence>MRKSLFKKWLIACNLSLCMVFTVQGQRLAPNSLPLKDVIAALEKKFRVSILYREQLVQNKKVTPDTAGCNNPDKALHNLLTPFGLTYKKVSPTQIIISEGPSHTEKYVKMPAEQQNLLRGTVHNEKNEPVPGVSIIVIGVDKGTVTDAQGNYALPLGDGNHKIYFSSVGYGSYMTSVKMQQGEAVRNVTLNSAITDLSGVVVAVGSRASQRTFTNTSLPVDNINGADLISTGQLTLDKALQYRAPSFNTVNMPVHDATSLSDPYEIRNMGPCRTLILINGKRKNPGSLVYIQTSPGRGETETDLSAIPLEAIKRVEILRDGASAQYGSDAIAGVMNIILKDRYEYTSFKTNTGITSKGDGFSIANSINSGVNIGTKGFANYTISFQKENRTNRPGKVDAEQDNIDLGDGTEAGLEKVKAYLAQFPDARNVNGTPAITAARFLVNAGIPVNNNASIYANAAYVYKNIQSYANYRTAYWKQDPYNLLHDTTADYLGYGPTFAGDLNDYNATLGFKQEKESWTTDISATIGSNKQLYSVDNTWNPALGAQSPTTFRPGGYGFHHAVGNIDITHTINEQLAIAFGTEFRHETFTIMAGDKASCVGVGPVSFSGIANINANTSNRFNMGGYLDVSYDLSKTMLLNATARQEYYNDFGGAFVWKVSGRKKLLGDKMTVRSSLSTGFRAPGLQQVNLQIVQQIFTPGMGVQSKGVVSNKSMQAQVLGVPALKPEQSLNFTAGIGLRPSRNFSITLDYYNINIKDRIILSADIAHTANKNTQLDTVLSANGIIGVSFFTNGISTNTQGLDLVASFKNIRVFNTGRVAFNLAGNYTMANKLSGVVANPKLIEEAGQEVFDYMQEALLLTSRPKFKAILGSDLTIGKVSVSINNTLFGPATFRSAGLDRNIKMVFRTKLLTDGHFSYQFIPWLGASFAINNMFNVLPEYVLKPLNSAGQQVLNDPVGLRRNVNAVTFNGRYHIATYDGSHFSQSGTTFLLTINCKL</sequence>
<dbReference type="EMBL" id="JAGHKO010000011">
    <property type="protein sequence ID" value="MBO9204179.1"/>
    <property type="molecule type" value="Genomic_DNA"/>
</dbReference>
<comment type="caution">
    <text evidence="6">The sequence shown here is derived from an EMBL/GenBank/DDBJ whole genome shotgun (WGS) entry which is preliminary data.</text>
</comment>
<evidence type="ECO:0000259" key="5">
    <source>
        <dbReference type="Pfam" id="PF07715"/>
    </source>
</evidence>
<comment type="subcellular location">
    <subcellularLocation>
        <location evidence="1">Cell outer membrane</location>
    </subcellularLocation>
</comment>
<dbReference type="PANTHER" id="PTHR47234:SF3">
    <property type="entry name" value="SECRETIN_TONB SHORT N-TERMINAL DOMAIN-CONTAINING PROTEIN"/>
    <property type="match status" value="1"/>
</dbReference>
<dbReference type="Gene3D" id="2.40.170.20">
    <property type="entry name" value="TonB-dependent receptor, beta-barrel domain"/>
    <property type="match status" value="1"/>
</dbReference>
<dbReference type="Gene3D" id="3.55.50.30">
    <property type="match status" value="1"/>
</dbReference>
<dbReference type="InterPro" id="IPR037066">
    <property type="entry name" value="Plug_dom_sf"/>
</dbReference>
<dbReference type="SUPFAM" id="SSF56935">
    <property type="entry name" value="Porins"/>
    <property type="match status" value="1"/>
</dbReference>
<dbReference type="SUPFAM" id="SSF49464">
    <property type="entry name" value="Carboxypeptidase regulatory domain-like"/>
    <property type="match status" value="1"/>
</dbReference>
<feature type="signal peptide" evidence="4">
    <location>
        <begin position="1"/>
        <end position="25"/>
    </location>
</feature>
<dbReference type="PANTHER" id="PTHR47234">
    <property type="match status" value="1"/>
</dbReference>
<evidence type="ECO:0000256" key="2">
    <source>
        <dbReference type="ARBA" id="ARBA00023136"/>
    </source>
</evidence>